<dbReference type="Gene3D" id="3.90.1660.10">
    <property type="entry name" value="CofE-like domain"/>
    <property type="match status" value="1"/>
</dbReference>
<dbReference type="OrthoDB" id="2234378at2"/>
<dbReference type="EMBL" id="LT838272">
    <property type="protein sequence ID" value="SMB91762.1"/>
    <property type="molecule type" value="Genomic_DNA"/>
</dbReference>
<dbReference type="PANTHER" id="PTHR47917:SF1">
    <property type="entry name" value="COENZYME F420:L-GLUTAMATE LIGASE"/>
    <property type="match status" value="1"/>
</dbReference>
<reference evidence="2 3" key="1">
    <citation type="submission" date="2017-04" db="EMBL/GenBank/DDBJ databases">
        <authorList>
            <person name="Afonso C.L."/>
            <person name="Miller P.J."/>
            <person name="Scott M.A."/>
            <person name="Spackman E."/>
            <person name="Goraichik I."/>
            <person name="Dimitrov K.M."/>
            <person name="Suarez D.L."/>
            <person name="Swayne D.E."/>
        </authorList>
    </citation>
    <scope>NUCLEOTIDE SEQUENCE [LARGE SCALE GENOMIC DNA]</scope>
    <source>
        <strain evidence="2 3">ToBE</strain>
    </source>
</reference>
<keyword evidence="3" id="KW-1185">Reference proteome</keyword>
<dbReference type="RefSeq" id="WP_084663750.1">
    <property type="nucleotide sequence ID" value="NZ_LT838272.1"/>
</dbReference>
<dbReference type="PANTHER" id="PTHR47917">
    <property type="match status" value="1"/>
</dbReference>
<accession>A0A1W1VEG2</accession>
<dbReference type="GO" id="GO:0052618">
    <property type="term" value="F:coenzyme F420-0:L-glutamate ligase activity"/>
    <property type="evidence" value="ECO:0007669"/>
    <property type="project" value="TreeGrafter"/>
</dbReference>
<dbReference type="SUPFAM" id="SSF144010">
    <property type="entry name" value="CofE-like"/>
    <property type="match status" value="1"/>
</dbReference>
<gene>
    <name evidence="2" type="ORF">SAMN00808754_0517</name>
</gene>
<keyword evidence="2" id="KW-0436">Ligase</keyword>
<proteinExistence type="predicted"/>
<dbReference type="Gene3D" id="3.30.1330.100">
    <property type="entry name" value="CofE-like"/>
    <property type="match status" value="1"/>
</dbReference>
<dbReference type="STRING" id="698762.SAMN00808754_0517"/>
<feature type="domain" description="Coenzyme F420:L-glutamate ligase-like" evidence="1">
    <location>
        <begin position="9"/>
        <end position="254"/>
    </location>
</feature>
<evidence type="ECO:0000259" key="1">
    <source>
        <dbReference type="Pfam" id="PF01996"/>
    </source>
</evidence>
<name>A0A1W1VEG2_9FIRM</name>
<evidence type="ECO:0000313" key="2">
    <source>
        <dbReference type="EMBL" id="SMB91762.1"/>
    </source>
</evidence>
<dbReference type="AlphaFoldDB" id="A0A1W1VEG2"/>
<dbReference type="InterPro" id="IPR002847">
    <property type="entry name" value="F420-0_gamma-glut_ligase-dom"/>
</dbReference>
<protein>
    <submittedName>
        <fullName evidence="2">Coenzyme F420-0 gamma-glutamyl ligase</fullName>
    </submittedName>
</protein>
<organism evidence="2 3">
    <name type="scientific">Thermanaeromonas toyohensis ToBE</name>
    <dbReference type="NCBI Taxonomy" id="698762"/>
    <lineage>
        <taxon>Bacteria</taxon>
        <taxon>Bacillati</taxon>
        <taxon>Bacillota</taxon>
        <taxon>Clostridia</taxon>
        <taxon>Neomoorellales</taxon>
        <taxon>Neomoorellaceae</taxon>
        <taxon>Thermanaeromonas</taxon>
    </lineage>
</organism>
<evidence type="ECO:0000313" key="3">
    <source>
        <dbReference type="Proteomes" id="UP000192569"/>
    </source>
</evidence>
<dbReference type="Pfam" id="PF01996">
    <property type="entry name" value="F420_ligase"/>
    <property type="match status" value="1"/>
</dbReference>
<dbReference type="Proteomes" id="UP000192569">
    <property type="component" value="Chromosome I"/>
</dbReference>
<sequence>MGTVELIGLPLPEIHPGEDLASFLVESAISVCGGLRPGDLLVVSSKVISKALGLIVPLAEVQPSPEAKRLATKTGLDPRFLEVVLKNSEGIVCVIPLRVLAEEGILDLAKLTTEPEKGKALLEQFPYEIFVIRRGQIYSSAGVDASNLPPNHVSFLPLDLDMAARDLREKVYKLTGFLIPVVISDTEYTLGLGSQEVARGSYGLKPIAGKFGQPDRFGRPKFGGADLIVHELASAAALLMGQTSEGIPAVLVRGFKYEAAEEGMGDYWLGEAKLGRIVKLILRESIKVLGWKWLKGGIKLLLIPSNIL</sequence>